<dbReference type="CDD" id="cd02138">
    <property type="entry name" value="TdsD-like"/>
    <property type="match status" value="1"/>
</dbReference>
<keyword evidence="5" id="KW-1185">Reference proteome</keyword>
<dbReference type="EMBL" id="VIKU02000005">
    <property type="protein sequence ID" value="NHF60993.1"/>
    <property type="molecule type" value="Genomic_DNA"/>
</dbReference>
<dbReference type="PANTHER" id="PTHR43673">
    <property type="entry name" value="NAD(P)H NITROREDUCTASE YDGI-RELATED"/>
    <property type="match status" value="1"/>
</dbReference>
<dbReference type="Gene3D" id="3.40.109.10">
    <property type="entry name" value="NADH Oxidase"/>
    <property type="match status" value="1"/>
</dbReference>
<dbReference type="InterPro" id="IPR029479">
    <property type="entry name" value="Nitroreductase"/>
</dbReference>
<comment type="similarity">
    <text evidence="1">Belongs to the nitroreductase family.</text>
</comment>
<evidence type="ECO:0000259" key="3">
    <source>
        <dbReference type="Pfam" id="PF00881"/>
    </source>
</evidence>
<reference evidence="4" key="2">
    <citation type="submission" date="2020-03" db="EMBL/GenBank/DDBJ databases">
        <title>Flavobacteriaceae bacterium strain TP-CH-4, a member of the family Flavobacteriaceae isolated from a deep-sea seamount.</title>
        <authorList>
            <person name="Zhang D.-C."/>
        </authorList>
    </citation>
    <scope>NUCLEOTIDE SEQUENCE</scope>
    <source>
        <strain evidence="4">TP-CH-4</strain>
    </source>
</reference>
<evidence type="ECO:0000313" key="4">
    <source>
        <dbReference type="EMBL" id="NHF60993.1"/>
    </source>
</evidence>
<comment type="caution">
    <text evidence="4">The sequence shown here is derived from an EMBL/GenBank/DDBJ whole genome shotgun (WGS) entry which is preliminary data.</text>
</comment>
<feature type="domain" description="Nitroreductase" evidence="3">
    <location>
        <begin position="24"/>
        <end position="67"/>
    </location>
</feature>
<evidence type="ECO:0000313" key="5">
    <source>
        <dbReference type="Proteomes" id="UP000707206"/>
    </source>
</evidence>
<reference evidence="4" key="1">
    <citation type="submission" date="2019-07" db="EMBL/GenBank/DDBJ databases">
        <authorList>
            <person name="De-Chao Zhang Q."/>
        </authorList>
    </citation>
    <scope>NUCLEOTIDE SEQUENCE</scope>
    <source>
        <strain evidence="4">TP-CH-4</strain>
    </source>
</reference>
<sequence length="202" mass="23268">MTEKEALQLDKKAKTAYQIFPLLQMRWSPRTFDEREITKKELNQLFEAARWAASSYNRQPWRFIYAEKGTESYDRVVSCLSDFNKQWATTAPILLLTAYKEKTENGDENFHALHDLGLSLGNMSVQAEHMGIAMHHMAGIDWKKAQEVFEVPEGFHITTAIAIGYYGGNPDSLPEDLKQQEMQPRSRNPITDFAFEGTWKSD</sequence>
<evidence type="ECO:0000256" key="2">
    <source>
        <dbReference type="ARBA" id="ARBA00023002"/>
    </source>
</evidence>
<feature type="domain" description="Nitroreductase" evidence="3">
    <location>
        <begin position="82"/>
        <end position="165"/>
    </location>
</feature>
<protein>
    <submittedName>
        <fullName evidence="4">Nitroreductase</fullName>
    </submittedName>
</protein>
<dbReference type="GO" id="GO:0016491">
    <property type="term" value="F:oxidoreductase activity"/>
    <property type="evidence" value="ECO:0007669"/>
    <property type="project" value="UniProtKB-KW"/>
</dbReference>
<dbReference type="PANTHER" id="PTHR43673:SF10">
    <property type="entry name" value="NADH DEHYDROGENASE_NAD(P)H NITROREDUCTASE XCC3605-RELATED"/>
    <property type="match status" value="1"/>
</dbReference>
<dbReference type="InterPro" id="IPR000415">
    <property type="entry name" value="Nitroreductase-like"/>
</dbReference>
<accession>A0A967EF32</accession>
<dbReference type="Proteomes" id="UP000707206">
    <property type="component" value="Unassembled WGS sequence"/>
</dbReference>
<evidence type="ECO:0000256" key="1">
    <source>
        <dbReference type="ARBA" id="ARBA00007118"/>
    </source>
</evidence>
<dbReference type="RefSeq" id="WP_152575481.1">
    <property type="nucleotide sequence ID" value="NZ_VIKU02000005.1"/>
</dbReference>
<organism evidence="4 5">
    <name type="scientific">Pelagihabitans pacificus</name>
    <dbReference type="NCBI Taxonomy" id="2696054"/>
    <lineage>
        <taxon>Bacteria</taxon>
        <taxon>Pseudomonadati</taxon>
        <taxon>Bacteroidota</taxon>
        <taxon>Flavobacteriia</taxon>
        <taxon>Flavobacteriales</taxon>
        <taxon>Flavobacteriaceae</taxon>
        <taxon>Pelagihabitans</taxon>
    </lineage>
</organism>
<dbReference type="SUPFAM" id="SSF55469">
    <property type="entry name" value="FMN-dependent nitroreductase-like"/>
    <property type="match status" value="1"/>
</dbReference>
<dbReference type="Pfam" id="PF00881">
    <property type="entry name" value="Nitroreductase"/>
    <property type="match status" value="2"/>
</dbReference>
<name>A0A967EF32_9FLAO</name>
<proteinExistence type="inferred from homology"/>
<gene>
    <name evidence="4" type="ORF">FK220_016700</name>
</gene>
<dbReference type="AlphaFoldDB" id="A0A967EF32"/>
<keyword evidence="2" id="KW-0560">Oxidoreductase</keyword>